<gene>
    <name evidence="14" type="primary">MAPKAPK2</name>
    <name evidence="14" type="ORF">Tcan_17959</name>
</gene>
<dbReference type="InterPro" id="IPR011009">
    <property type="entry name" value="Kinase-like_dom_sf"/>
</dbReference>
<dbReference type="InterPro" id="IPR027442">
    <property type="entry name" value="MAPKAPK_C"/>
</dbReference>
<keyword evidence="7" id="KW-0547">Nucleotide-binding</keyword>
<organism evidence="14 15">
    <name type="scientific">Toxocara canis</name>
    <name type="common">Canine roundworm</name>
    <dbReference type="NCBI Taxonomy" id="6265"/>
    <lineage>
        <taxon>Eukaryota</taxon>
        <taxon>Metazoa</taxon>
        <taxon>Ecdysozoa</taxon>
        <taxon>Nematoda</taxon>
        <taxon>Chromadorea</taxon>
        <taxon>Rhabditida</taxon>
        <taxon>Spirurina</taxon>
        <taxon>Ascaridomorpha</taxon>
        <taxon>Ascaridoidea</taxon>
        <taxon>Toxocaridae</taxon>
        <taxon>Toxocara</taxon>
    </lineage>
</organism>
<evidence type="ECO:0000256" key="7">
    <source>
        <dbReference type="ARBA" id="ARBA00022741"/>
    </source>
</evidence>
<evidence type="ECO:0000256" key="5">
    <source>
        <dbReference type="ARBA" id="ARBA00022553"/>
    </source>
</evidence>
<keyword evidence="15" id="KW-1185">Reference proteome</keyword>
<proteinExistence type="inferred from homology"/>
<evidence type="ECO:0000256" key="11">
    <source>
        <dbReference type="ARBA" id="ARBA00048679"/>
    </source>
</evidence>
<dbReference type="GO" id="GO:0005524">
    <property type="term" value="F:ATP binding"/>
    <property type="evidence" value="ECO:0007669"/>
    <property type="project" value="UniProtKB-KW"/>
</dbReference>
<name>A0A0B2VHM9_TOXCA</name>
<dbReference type="EMBL" id="JPKZ01001609">
    <property type="protein sequence ID" value="KHN81038.1"/>
    <property type="molecule type" value="Genomic_DNA"/>
</dbReference>
<keyword evidence="5" id="KW-0597">Phosphoprotein</keyword>
<comment type="caution">
    <text evidence="14">The sequence shown here is derived from an EMBL/GenBank/DDBJ whole genome shotgun (WGS) entry which is preliminary data.</text>
</comment>
<dbReference type="GO" id="GO:0035095">
    <property type="term" value="P:behavioral response to nicotine"/>
    <property type="evidence" value="ECO:0007669"/>
    <property type="project" value="UniProtKB-ARBA"/>
</dbReference>
<feature type="domain" description="Protein kinase" evidence="13">
    <location>
        <begin position="21"/>
        <end position="277"/>
    </location>
</feature>
<dbReference type="GO" id="GO:0004674">
    <property type="term" value="F:protein serine/threonine kinase activity"/>
    <property type="evidence" value="ECO:0007669"/>
    <property type="project" value="UniProtKB-KW"/>
</dbReference>
<dbReference type="FunFam" id="1.10.510.10:FF:000571">
    <property type="entry name" value="Maternal embryonic leucine zipper kinase"/>
    <property type="match status" value="1"/>
</dbReference>
<evidence type="ECO:0000256" key="10">
    <source>
        <dbReference type="ARBA" id="ARBA00047899"/>
    </source>
</evidence>
<evidence type="ECO:0000256" key="6">
    <source>
        <dbReference type="ARBA" id="ARBA00022679"/>
    </source>
</evidence>
<dbReference type="PROSITE" id="PS00108">
    <property type="entry name" value="PROTEIN_KINASE_ST"/>
    <property type="match status" value="1"/>
</dbReference>
<feature type="compositionally biased region" description="Pro residues" evidence="12">
    <location>
        <begin position="354"/>
        <end position="366"/>
    </location>
</feature>
<feature type="region of interest" description="Disordered" evidence="12">
    <location>
        <begin position="343"/>
        <end position="366"/>
    </location>
</feature>
<accession>A0A0B2VHM9</accession>
<dbReference type="InterPro" id="IPR000719">
    <property type="entry name" value="Prot_kinase_dom"/>
</dbReference>
<evidence type="ECO:0000259" key="13">
    <source>
        <dbReference type="PROSITE" id="PS50011"/>
    </source>
</evidence>
<keyword evidence="6" id="KW-0808">Transferase</keyword>
<dbReference type="STRING" id="6265.A0A0B2VHM9"/>
<dbReference type="SUPFAM" id="SSF56112">
    <property type="entry name" value="Protein kinase-like (PK-like)"/>
    <property type="match status" value="1"/>
</dbReference>
<dbReference type="PROSITE" id="PS50011">
    <property type="entry name" value="PROTEIN_KINASE_DOM"/>
    <property type="match status" value="1"/>
</dbReference>
<comment type="catalytic activity">
    <reaction evidence="11">
        <text>L-seryl-[protein] + ATP = O-phospho-L-seryl-[protein] + ADP + H(+)</text>
        <dbReference type="Rhea" id="RHEA:17989"/>
        <dbReference type="Rhea" id="RHEA-COMP:9863"/>
        <dbReference type="Rhea" id="RHEA-COMP:11604"/>
        <dbReference type="ChEBI" id="CHEBI:15378"/>
        <dbReference type="ChEBI" id="CHEBI:29999"/>
        <dbReference type="ChEBI" id="CHEBI:30616"/>
        <dbReference type="ChEBI" id="CHEBI:83421"/>
        <dbReference type="ChEBI" id="CHEBI:456216"/>
        <dbReference type="EC" id="2.7.11.1"/>
    </reaction>
</comment>
<evidence type="ECO:0000313" key="15">
    <source>
        <dbReference type="Proteomes" id="UP000031036"/>
    </source>
</evidence>
<dbReference type="FunFam" id="3.30.200.20:FF:000156">
    <property type="entry name" value="MAP kinase-activated protein kinase 3"/>
    <property type="match status" value="1"/>
</dbReference>
<comment type="similarity">
    <text evidence="2">Belongs to the protein kinase superfamily. CAMK Ser/Thr protein kinase family.</text>
</comment>
<comment type="catalytic activity">
    <reaction evidence="10">
        <text>L-threonyl-[protein] + ATP = O-phospho-L-threonyl-[protein] + ADP + H(+)</text>
        <dbReference type="Rhea" id="RHEA:46608"/>
        <dbReference type="Rhea" id="RHEA-COMP:11060"/>
        <dbReference type="Rhea" id="RHEA-COMP:11605"/>
        <dbReference type="ChEBI" id="CHEBI:15378"/>
        <dbReference type="ChEBI" id="CHEBI:30013"/>
        <dbReference type="ChEBI" id="CHEBI:30616"/>
        <dbReference type="ChEBI" id="CHEBI:61977"/>
        <dbReference type="ChEBI" id="CHEBI:456216"/>
        <dbReference type="EC" id="2.7.11.1"/>
    </reaction>
</comment>
<keyword evidence="8 14" id="KW-0418">Kinase</keyword>
<keyword evidence="4" id="KW-0723">Serine/threonine-protein kinase</keyword>
<evidence type="ECO:0000313" key="14">
    <source>
        <dbReference type="EMBL" id="KHN81038.1"/>
    </source>
</evidence>
<dbReference type="Gene3D" id="3.30.200.20">
    <property type="entry name" value="Phosphorylase Kinase, domain 1"/>
    <property type="match status" value="1"/>
</dbReference>
<dbReference type="SMART" id="SM00220">
    <property type="entry name" value="S_TKc"/>
    <property type="match status" value="1"/>
</dbReference>
<dbReference type="PANTHER" id="PTHR24347">
    <property type="entry name" value="SERINE/THREONINE-PROTEIN KINASE"/>
    <property type="match status" value="1"/>
</dbReference>
<protein>
    <recommendedName>
        <fullName evidence="3">non-specific serine/threonine protein kinase</fullName>
        <ecNumber evidence="3">2.7.11.1</ecNumber>
    </recommendedName>
</protein>
<sequence length="366" mass="41268">MGQCLSPLSSRRKSDLIVLPPPTLQVIGTGASGPIRLIQRRCNGEKFVLKILLDGATARREVELQFLACQHAHIVPVVDVYQNLFRDCRCLFVIMEYMSGGQLFERIKTKHLHITEREVLRIVRDLGSAIAYIHSLGIVHRDIKPENIMYSKSGVLKLTDFGFAAIEKESHQATSHTSPYSTPTEIVERFRYYKSRDLWSLGIVMYFLLCGYPPYCCAQETDFSEAMQQKILTGEYLFPTKEWENISLQAKSLLRRLLTVDPERCLTADELMSDVWIVRCSSALDTPLCTADLLNDEKNFDLLDAMRGQLTGIRAINKQIEIKPLDEATNAILQRRCKIKKADAGSTSITPSSTIPPSPTPCIPSD</sequence>
<dbReference type="InterPro" id="IPR008271">
    <property type="entry name" value="Ser/Thr_kinase_AS"/>
</dbReference>
<dbReference type="OrthoDB" id="40902at2759"/>
<evidence type="ECO:0000256" key="8">
    <source>
        <dbReference type="ARBA" id="ARBA00022777"/>
    </source>
</evidence>
<comment type="cofactor">
    <cofactor evidence="1">
        <name>Mg(2+)</name>
        <dbReference type="ChEBI" id="CHEBI:18420"/>
    </cofactor>
</comment>
<evidence type="ECO:0000256" key="9">
    <source>
        <dbReference type="ARBA" id="ARBA00022840"/>
    </source>
</evidence>
<keyword evidence="9" id="KW-0067">ATP-binding</keyword>
<reference evidence="14 15" key="1">
    <citation type="submission" date="2014-11" db="EMBL/GenBank/DDBJ databases">
        <title>Genetic blueprint of the zoonotic pathogen Toxocara canis.</title>
        <authorList>
            <person name="Zhu X.-Q."/>
            <person name="Korhonen P.K."/>
            <person name="Cai H."/>
            <person name="Young N.D."/>
            <person name="Nejsum P."/>
            <person name="von Samson-Himmelstjerna G."/>
            <person name="Boag P.R."/>
            <person name="Tan P."/>
            <person name="Li Q."/>
            <person name="Min J."/>
            <person name="Yang Y."/>
            <person name="Wang X."/>
            <person name="Fang X."/>
            <person name="Hall R.S."/>
            <person name="Hofmann A."/>
            <person name="Sternberg P.W."/>
            <person name="Jex A.R."/>
            <person name="Gasser R.B."/>
        </authorList>
    </citation>
    <scope>NUCLEOTIDE SEQUENCE [LARGE SCALE GENOMIC DNA]</scope>
    <source>
        <strain evidence="14">PN_DK_2014</strain>
    </source>
</reference>
<dbReference type="EC" id="2.7.11.1" evidence="3"/>
<dbReference type="GO" id="GO:0019901">
    <property type="term" value="F:protein kinase binding"/>
    <property type="evidence" value="ECO:0007669"/>
    <property type="project" value="UniProtKB-ARBA"/>
</dbReference>
<evidence type="ECO:0000256" key="4">
    <source>
        <dbReference type="ARBA" id="ARBA00022527"/>
    </source>
</evidence>
<evidence type="ECO:0000256" key="2">
    <source>
        <dbReference type="ARBA" id="ARBA00006692"/>
    </source>
</evidence>
<dbReference type="Gene3D" id="1.10.510.10">
    <property type="entry name" value="Transferase(Phosphotransferase) domain 1"/>
    <property type="match status" value="1"/>
</dbReference>
<evidence type="ECO:0000256" key="12">
    <source>
        <dbReference type="SAM" id="MobiDB-lite"/>
    </source>
</evidence>
<dbReference type="Proteomes" id="UP000031036">
    <property type="component" value="Unassembled WGS sequence"/>
</dbReference>
<dbReference type="Gene3D" id="4.10.1170.10">
    <property type="entry name" value="MAP kinase activated protein kinase 2"/>
    <property type="match status" value="1"/>
</dbReference>
<evidence type="ECO:0000256" key="3">
    <source>
        <dbReference type="ARBA" id="ARBA00012513"/>
    </source>
</evidence>
<dbReference type="AlphaFoldDB" id="A0A0B2VHM9"/>
<dbReference type="Pfam" id="PF00069">
    <property type="entry name" value="Pkinase"/>
    <property type="match status" value="1"/>
</dbReference>
<evidence type="ECO:0000256" key="1">
    <source>
        <dbReference type="ARBA" id="ARBA00001946"/>
    </source>
</evidence>